<evidence type="ECO:0000313" key="2">
    <source>
        <dbReference type="Proteomes" id="UP000078389"/>
    </source>
</evidence>
<dbReference type="STRING" id="1770058.A3840_17135"/>
<reference evidence="1 2" key="1">
    <citation type="submission" date="2016-03" db="EMBL/GenBank/DDBJ databases">
        <title>Genome sequencing of Devosia sp. S37.</title>
        <authorList>
            <person name="Mohd Nor M."/>
        </authorList>
    </citation>
    <scope>NUCLEOTIDE SEQUENCE [LARGE SCALE GENOMIC DNA]</scope>
    <source>
        <strain evidence="1 2">S37</strain>
    </source>
</reference>
<dbReference type="AlphaFoldDB" id="A0A178HLJ3"/>
<dbReference type="Proteomes" id="UP000078389">
    <property type="component" value="Unassembled WGS sequence"/>
</dbReference>
<dbReference type="OrthoDB" id="10005730at2"/>
<sequence>MSRLIQSLQDLTSVEGALQDASRLKKDLERRAWAASGRTVSRARQLIAEATLSLLAEKTAIDATSLEQAVKRIALKSDQFAVDLSEDWIEAALGRRSD</sequence>
<accession>A0A178HLJ3</accession>
<keyword evidence="2" id="KW-1185">Reference proteome</keyword>
<evidence type="ECO:0000313" key="1">
    <source>
        <dbReference type="EMBL" id="OAM73722.1"/>
    </source>
</evidence>
<name>A0A178HLJ3_9HYPH</name>
<organism evidence="1 2">
    <name type="scientific">Devosia elaeis</name>
    <dbReference type="NCBI Taxonomy" id="1770058"/>
    <lineage>
        <taxon>Bacteria</taxon>
        <taxon>Pseudomonadati</taxon>
        <taxon>Pseudomonadota</taxon>
        <taxon>Alphaproteobacteria</taxon>
        <taxon>Hyphomicrobiales</taxon>
        <taxon>Devosiaceae</taxon>
        <taxon>Devosia</taxon>
    </lineage>
</organism>
<dbReference type="EMBL" id="LVVY01000130">
    <property type="protein sequence ID" value="OAM73722.1"/>
    <property type="molecule type" value="Genomic_DNA"/>
</dbReference>
<dbReference type="RefSeq" id="WP_067459772.1">
    <property type="nucleotide sequence ID" value="NZ_LVVY01000130.1"/>
</dbReference>
<comment type="caution">
    <text evidence="1">The sequence shown here is derived from an EMBL/GenBank/DDBJ whole genome shotgun (WGS) entry which is preliminary data.</text>
</comment>
<gene>
    <name evidence="1" type="ORF">A3840_17135</name>
</gene>
<proteinExistence type="predicted"/>
<protein>
    <submittedName>
        <fullName evidence="1">Uncharacterized protein</fullName>
    </submittedName>
</protein>